<evidence type="ECO:0000259" key="1">
    <source>
        <dbReference type="Pfam" id="PF04149"/>
    </source>
</evidence>
<evidence type="ECO:0000313" key="3">
    <source>
        <dbReference type="Proteomes" id="UP001500804"/>
    </source>
</evidence>
<dbReference type="EMBL" id="BAABJO010000013">
    <property type="protein sequence ID" value="GAA5124340.1"/>
    <property type="molecule type" value="Genomic_DNA"/>
</dbReference>
<organism evidence="2 3">
    <name type="scientific">Pseudonocardia adelaidensis</name>
    <dbReference type="NCBI Taxonomy" id="648754"/>
    <lineage>
        <taxon>Bacteria</taxon>
        <taxon>Bacillati</taxon>
        <taxon>Actinomycetota</taxon>
        <taxon>Actinomycetes</taxon>
        <taxon>Pseudonocardiales</taxon>
        <taxon>Pseudonocardiaceae</taxon>
        <taxon>Pseudonocardia</taxon>
    </lineage>
</organism>
<comment type="caution">
    <text evidence="2">The sequence shown here is derived from an EMBL/GenBank/DDBJ whole genome shotgun (WGS) entry which is preliminary data.</text>
</comment>
<feature type="domain" description="DUF397" evidence="1">
    <location>
        <begin position="40"/>
        <end position="91"/>
    </location>
</feature>
<gene>
    <name evidence="2" type="ORF">GCM10023320_37380</name>
</gene>
<evidence type="ECO:0000313" key="2">
    <source>
        <dbReference type="EMBL" id="GAA5124340.1"/>
    </source>
</evidence>
<reference evidence="3" key="1">
    <citation type="journal article" date="2019" name="Int. J. Syst. Evol. Microbiol.">
        <title>The Global Catalogue of Microorganisms (GCM) 10K type strain sequencing project: providing services to taxonomists for standard genome sequencing and annotation.</title>
        <authorList>
            <consortium name="The Broad Institute Genomics Platform"/>
            <consortium name="The Broad Institute Genome Sequencing Center for Infectious Disease"/>
            <person name="Wu L."/>
            <person name="Ma J."/>
        </authorList>
    </citation>
    <scope>NUCLEOTIDE SEQUENCE [LARGE SCALE GENOMIC DNA]</scope>
    <source>
        <strain evidence="3">JCM 18302</strain>
    </source>
</reference>
<keyword evidence="3" id="KW-1185">Reference proteome</keyword>
<proteinExistence type="predicted"/>
<dbReference type="InterPro" id="IPR007278">
    <property type="entry name" value="DUF397"/>
</dbReference>
<accession>A0ABP9NNT3</accession>
<name>A0ABP9NNT3_9PSEU</name>
<sequence length="102" mass="11302">MHVQMTAATVDRIRHSVDPRKVIKMANDRIVVPAQQIDGANWRKSTFSGQHACVEVAMLDGGEVAVRHSRQPAGPALVFTPEEWSAFLQGAWHGEFGERPAR</sequence>
<dbReference type="Proteomes" id="UP001500804">
    <property type="component" value="Unassembled WGS sequence"/>
</dbReference>
<protein>
    <recommendedName>
        <fullName evidence="1">DUF397 domain-containing protein</fullName>
    </recommendedName>
</protein>
<dbReference type="Pfam" id="PF04149">
    <property type="entry name" value="DUF397"/>
    <property type="match status" value="1"/>
</dbReference>